<feature type="signal peptide" evidence="2">
    <location>
        <begin position="1"/>
        <end position="26"/>
    </location>
</feature>
<feature type="chain" id="PRO_5005583310" evidence="2">
    <location>
        <begin position="27"/>
        <end position="68"/>
    </location>
</feature>
<accession>A0A0L8GXG8</accession>
<dbReference type="EMBL" id="KQ420009">
    <property type="protein sequence ID" value="KOF81741.1"/>
    <property type="molecule type" value="Genomic_DNA"/>
</dbReference>
<gene>
    <name evidence="3" type="ORF">OCBIM_22026174mg</name>
</gene>
<organism evidence="3">
    <name type="scientific">Octopus bimaculoides</name>
    <name type="common">California two-spotted octopus</name>
    <dbReference type="NCBI Taxonomy" id="37653"/>
    <lineage>
        <taxon>Eukaryota</taxon>
        <taxon>Metazoa</taxon>
        <taxon>Spiralia</taxon>
        <taxon>Lophotrochozoa</taxon>
        <taxon>Mollusca</taxon>
        <taxon>Cephalopoda</taxon>
        <taxon>Coleoidea</taxon>
        <taxon>Octopodiformes</taxon>
        <taxon>Octopoda</taxon>
        <taxon>Incirrata</taxon>
        <taxon>Octopodidae</taxon>
        <taxon>Octopus</taxon>
    </lineage>
</organism>
<keyword evidence="1" id="KW-0812">Transmembrane</keyword>
<reference evidence="3" key="1">
    <citation type="submission" date="2015-07" db="EMBL/GenBank/DDBJ databases">
        <title>MeaNS - Measles Nucleotide Surveillance Program.</title>
        <authorList>
            <person name="Tran T."/>
            <person name="Druce J."/>
        </authorList>
    </citation>
    <scope>NUCLEOTIDE SEQUENCE</scope>
    <source>
        <strain evidence="3">UCB-OBI-ISO-001</strain>
        <tissue evidence="3">Gonad</tissue>
    </source>
</reference>
<sequence>MHLLPCCSAVHCILFPLLLLCRSCNSFIGVPLYISNVFTLLAAVGLQIFCSISIPFSLPSHSDIHTHS</sequence>
<keyword evidence="1" id="KW-0472">Membrane</keyword>
<evidence type="ECO:0000313" key="3">
    <source>
        <dbReference type="EMBL" id="KOF81741.1"/>
    </source>
</evidence>
<protein>
    <submittedName>
        <fullName evidence="3">Uncharacterized protein</fullName>
    </submittedName>
</protein>
<dbReference type="AlphaFoldDB" id="A0A0L8GXG8"/>
<proteinExistence type="predicted"/>
<name>A0A0L8GXG8_OCTBM</name>
<evidence type="ECO:0000256" key="1">
    <source>
        <dbReference type="SAM" id="Phobius"/>
    </source>
</evidence>
<feature type="transmembrane region" description="Helical" evidence="1">
    <location>
        <begin position="36"/>
        <end position="58"/>
    </location>
</feature>
<keyword evidence="2" id="KW-0732">Signal</keyword>
<evidence type="ECO:0000256" key="2">
    <source>
        <dbReference type="SAM" id="SignalP"/>
    </source>
</evidence>
<keyword evidence="1" id="KW-1133">Transmembrane helix</keyword>